<dbReference type="Pfam" id="PF01300">
    <property type="entry name" value="Sua5_yciO_yrdC"/>
    <property type="match status" value="1"/>
</dbReference>
<feature type="compositionally biased region" description="Low complexity" evidence="13">
    <location>
        <begin position="99"/>
        <end position="113"/>
    </location>
</feature>
<dbReference type="GO" id="GO:0005737">
    <property type="term" value="C:cytoplasm"/>
    <property type="evidence" value="ECO:0007669"/>
    <property type="project" value="UniProtKB-SubCell"/>
</dbReference>
<evidence type="ECO:0000256" key="10">
    <source>
        <dbReference type="ARBA" id="ARBA00022840"/>
    </source>
</evidence>
<dbReference type="InterPro" id="IPR017945">
    <property type="entry name" value="DHBP_synth_RibB-like_a/b_dom"/>
</dbReference>
<keyword evidence="16" id="KW-1185">Reference proteome</keyword>
<evidence type="ECO:0000313" key="16">
    <source>
        <dbReference type="Proteomes" id="UP001530315"/>
    </source>
</evidence>
<dbReference type="InterPro" id="IPR006070">
    <property type="entry name" value="Sua5-like_dom"/>
</dbReference>
<comment type="similarity">
    <text evidence="2">Belongs to the SUA5 family.</text>
</comment>
<feature type="compositionally biased region" description="Acidic residues" evidence="13">
    <location>
        <begin position="334"/>
        <end position="347"/>
    </location>
</feature>
<dbReference type="EC" id="2.7.7.87" evidence="3"/>
<evidence type="ECO:0000256" key="5">
    <source>
        <dbReference type="ARBA" id="ARBA00022490"/>
    </source>
</evidence>
<reference evidence="15 16" key="1">
    <citation type="submission" date="2024-10" db="EMBL/GenBank/DDBJ databases">
        <title>Updated reference genomes for cyclostephanoid diatoms.</title>
        <authorList>
            <person name="Roberts W.R."/>
            <person name="Alverson A.J."/>
        </authorList>
    </citation>
    <scope>NUCLEOTIDE SEQUENCE [LARGE SCALE GENOMIC DNA]</scope>
    <source>
        <strain evidence="15 16">AJA276-08</strain>
    </source>
</reference>
<dbReference type="PANTHER" id="PTHR17490:SF16">
    <property type="entry name" value="THREONYLCARBAMOYL-AMP SYNTHASE"/>
    <property type="match status" value="1"/>
</dbReference>
<dbReference type="GO" id="GO:0005524">
    <property type="term" value="F:ATP binding"/>
    <property type="evidence" value="ECO:0007669"/>
    <property type="project" value="UniProtKB-KW"/>
</dbReference>
<evidence type="ECO:0000256" key="9">
    <source>
        <dbReference type="ARBA" id="ARBA00022741"/>
    </source>
</evidence>
<dbReference type="Gene3D" id="3.40.50.11030">
    <property type="entry name" value="Threonylcarbamoyl-AMP synthase, C-terminal domain"/>
    <property type="match status" value="1"/>
</dbReference>
<dbReference type="InterPro" id="IPR038385">
    <property type="entry name" value="Sua5/YwlC_C"/>
</dbReference>
<keyword evidence="9" id="KW-0547">Nucleotide-binding</keyword>
<keyword evidence="6" id="KW-0808">Transferase</keyword>
<dbReference type="GO" id="GO:0008033">
    <property type="term" value="P:tRNA processing"/>
    <property type="evidence" value="ECO:0007669"/>
    <property type="project" value="UniProtKB-KW"/>
</dbReference>
<evidence type="ECO:0000256" key="13">
    <source>
        <dbReference type="SAM" id="MobiDB-lite"/>
    </source>
</evidence>
<comment type="caution">
    <text evidence="15">The sequence shown here is derived from an EMBL/GenBank/DDBJ whole genome shotgun (WGS) entry which is preliminary data.</text>
</comment>
<protein>
    <recommendedName>
        <fullName evidence="4">Threonylcarbamoyl-AMP synthase</fullName>
        <ecNumber evidence="3">2.7.7.87</ecNumber>
    </recommendedName>
    <alternativeName>
        <fullName evidence="11">L-threonylcarbamoyladenylate synthase</fullName>
    </alternativeName>
</protein>
<accession>A0ABD3MGZ8</accession>
<dbReference type="InterPro" id="IPR050156">
    <property type="entry name" value="TC-AMP_synthase_SUA5"/>
</dbReference>
<dbReference type="AlphaFoldDB" id="A0ABD3MGZ8"/>
<evidence type="ECO:0000256" key="6">
    <source>
        <dbReference type="ARBA" id="ARBA00022679"/>
    </source>
</evidence>
<sequence>MVATSNCRANNNIIVNTLRRCMSFLLAAAANSSRHHRFSVSSFAPARAASTSNALGRASSFASRSNRDLGKAGRRPPGIASPPDDDDDDDIVVGGGIPASMSMSTSTSTAEGAAGEEGGDDRTTAPTTTTIARLVPATPSSLDLCGARLRSGLLVSFPTETVYGLGCHALDGDAVRGVFEAKERPLSDPLIVHVSRGVDALEMWAASSSSSSSSSSSAVANDLDGRRLREIETRALTALTSSFFPGPLTVVALAVPSVPPILTAETGYVACRSPSHPVARELISRARVPIAAPSANKFGHVSPTRASHVMDDLGMEDVWIVDPSLGTVGGKEGGEEDRDVDDGDDGEDVCRVGVESTVVKVEMDPPSPSSSGEGGVVGSITVLRHGAVSVRSIRMSIEDAGLSRYFRVSESVRFASEDSINVAPGQTIRHYSPDVPCFMVGPSRQCATRLSDEGAEDGGEGRRPSLDEGELSVLSRSVIIDYGRRLVRYRTHALAYRDLSPGGDPVAAAASVFETLRWSETINGATRVFVPELVVGNAELDGAEGDAWDEIGALALAVKDKLTRAASAVIVDKFQ</sequence>
<dbReference type="EMBL" id="JALLAZ020001804">
    <property type="protein sequence ID" value="KAL3763324.1"/>
    <property type="molecule type" value="Genomic_DNA"/>
</dbReference>
<feature type="domain" description="YrdC-like" evidence="14">
    <location>
        <begin position="139"/>
        <end position="388"/>
    </location>
</feature>
<name>A0ABD3MGZ8_9STRA</name>
<gene>
    <name evidence="15" type="ORF">ACHAW5_007716</name>
</gene>
<evidence type="ECO:0000256" key="4">
    <source>
        <dbReference type="ARBA" id="ARBA00015492"/>
    </source>
</evidence>
<evidence type="ECO:0000256" key="12">
    <source>
        <dbReference type="ARBA" id="ARBA00048366"/>
    </source>
</evidence>
<feature type="compositionally biased region" description="Polar residues" evidence="13">
    <location>
        <begin position="54"/>
        <end position="64"/>
    </location>
</feature>
<dbReference type="PROSITE" id="PS51163">
    <property type="entry name" value="YRDC"/>
    <property type="match status" value="1"/>
</dbReference>
<keyword evidence="5" id="KW-0963">Cytoplasm</keyword>
<keyword evidence="7" id="KW-0819">tRNA processing</keyword>
<dbReference type="Proteomes" id="UP001530315">
    <property type="component" value="Unassembled WGS sequence"/>
</dbReference>
<comment type="subcellular location">
    <subcellularLocation>
        <location evidence="1">Cytoplasm</location>
    </subcellularLocation>
</comment>
<proteinExistence type="inferred from homology"/>
<dbReference type="GO" id="GO:0061710">
    <property type="term" value="F:L-threonylcarbamoyladenylate synthase"/>
    <property type="evidence" value="ECO:0007669"/>
    <property type="project" value="UniProtKB-EC"/>
</dbReference>
<evidence type="ECO:0000313" key="15">
    <source>
        <dbReference type="EMBL" id="KAL3763324.1"/>
    </source>
</evidence>
<comment type="catalytic activity">
    <reaction evidence="12">
        <text>L-threonine + hydrogencarbonate + ATP = L-threonylcarbamoyladenylate + diphosphate + H2O</text>
        <dbReference type="Rhea" id="RHEA:36407"/>
        <dbReference type="ChEBI" id="CHEBI:15377"/>
        <dbReference type="ChEBI" id="CHEBI:17544"/>
        <dbReference type="ChEBI" id="CHEBI:30616"/>
        <dbReference type="ChEBI" id="CHEBI:33019"/>
        <dbReference type="ChEBI" id="CHEBI:57926"/>
        <dbReference type="ChEBI" id="CHEBI:73682"/>
        <dbReference type="EC" id="2.7.7.87"/>
    </reaction>
</comment>
<dbReference type="PANTHER" id="PTHR17490">
    <property type="entry name" value="SUA5"/>
    <property type="match status" value="1"/>
</dbReference>
<organism evidence="15 16">
    <name type="scientific">Stephanodiscus triporus</name>
    <dbReference type="NCBI Taxonomy" id="2934178"/>
    <lineage>
        <taxon>Eukaryota</taxon>
        <taxon>Sar</taxon>
        <taxon>Stramenopiles</taxon>
        <taxon>Ochrophyta</taxon>
        <taxon>Bacillariophyta</taxon>
        <taxon>Coscinodiscophyceae</taxon>
        <taxon>Thalassiosirophycidae</taxon>
        <taxon>Stephanodiscales</taxon>
        <taxon>Stephanodiscaceae</taxon>
        <taxon>Stephanodiscus</taxon>
    </lineage>
</organism>
<dbReference type="InterPro" id="IPR005145">
    <property type="entry name" value="Sua5_C"/>
</dbReference>
<evidence type="ECO:0000256" key="8">
    <source>
        <dbReference type="ARBA" id="ARBA00022695"/>
    </source>
</evidence>
<keyword evidence="10" id="KW-0067">ATP-binding</keyword>
<feature type="region of interest" description="Disordered" evidence="13">
    <location>
        <begin position="325"/>
        <end position="348"/>
    </location>
</feature>
<dbReference type="Pfam" id="PF03481">
    <property type="entry name" value="Sua5_C"/>
    <property type="match status" value="1"/>
</dbReference>
<evidence type="ECO:0000256" key="1">
    <source>
        <dbReference type="ARBA" id="ARBA00004496"/>
    </source>
</evidence>
<evidence type="ECO:0000256" key="3">
    <source>
        <dbReference type="ARBA" id="ARBA00012584"/>
    </source>
</evidence>
<evidence type="ECO:0000259" key="14">
    <source>
        <dbReference type="PROSITE" id="PS51163"/>
    </source>
</evidence>
<evidence type="ECO:0000256" key="2">
    <source>
        <dbReference type="ARBA" id="ARBA00007663"/>
    </source>
</evidence>
<keyword evidence="8" id="KW-0548">Nucleotidyltransferase</keyword>
<dbReference type="SUPFAM" id="SSF55821">
    <property type="entry name" value="YrdC/RibB"/>
    <property type="match status" value="1"/>
</dbReference>
<evidence type="ECO:0000256" key="7">
    <source>
        <dbReference type="ARBA" id="ARBA00022694"/>
    </source>
</evidence>
<dbReference type="Gene3D" id="3.90.870.10">
    <property type="entry name" value="DHBP synthase"/>
    <property type="match status" value="1"/>
</dbReference>
<feature type="region of interest" description="Disordered" evidence="13">
    <location>
        <begin position="54"/>
        <end position="126"/>
    </location>
</feature>
<evidence type="ECO:0000256" key="11">
    <source>
        <dbReference type="ARBA" id="ARBA00029774"/>
    </source>
</evidence>